<sequence>MITDQFVKDEFVSEILRRDIGIIYKTQEEVANRYFKERTGTLRNFLSHRAFTPKESNGEFSVYLKVLSYIRFLDMQYRLNYAGMSSKRAKKQRAKYAIYNRVVWGVLYNETFPDIQAGFTDEVREAWRQKMEDALSQHRLLTDNQ</sequence>
<proteinExistence type="predicted"/>
<accession>A0A8S5NAI8</accession>
<reference evidence="1" key="1">
    <citation type="journal article" date="2021" name="Proc. Natl. Acad. Sci. U.S.A.">
        <title>A Catalog of Tens of Thousands of Viruses from Human Metagenomes Reveals Hidden Associations with Chronic Diseases.</title>
        <authorList>
            <person name="Tisza M.J."/>
            <person name="Buck C.B."/>
        </authorList>
    </citation>
    <scope>NUCLEOTIDE SEQUENCE</scope>
    <source>
        <strain evidence="1">CtSOk3</strain>
    </source>
</reference>
<evidence type="ECO:0000313" key="1">
    <source>
        <dbReference type="EMBL" id="DAD91665.1"/>
    </source>
</evidence>
<organism evidence="1">
    <name type="scientific">Siphoviridae sp. ctSOk3</name>
    <dbReference type="NCBI Taxonomy" id="2826342"/>
    <lineage>
        <taxon>Viruses</taxon>
        <taxon>Duplodnaviria</taxon>
        <taxon>Heunggongvirae</taxon>
        <taxon>Uroviricota</taxon>
        <taxon>Caudoviricetes</taxon>
    </lineage>
</organism>
<protein>
    <submittedName>
        <fullName evidence="1">Uncharacterized protein</fullName>
    </submittedName>
</protein>
<dbReference type="EMBL" id="BK015118">
    <property type="protein sequence ID" value="DAD91665.1"/>
    <property type="molecule type" value="Genomic_DNA"/>
</dbReference>
<name>A0A8S5NAI8_9CAUD</name>